<dbReference type="InterPro" id="IPR000807">
    <property type="entry name" value="ImidazoleglycerolP_deHydtase"/>
</dbReference>
<evidence type="ECO:0000256" key="4">
    <source>
        <dbReference type="ARBA" id="ARBA00023102"/>
    </source>
</evidence>
<accession>A0A931HWZ6</accession>
<dbReference type="NCBIfam" id="NF002115">
    <property type="entry name" value="PRK00951.2-5"/>
    <property type="match status" value="1"/>
</dbReference>
<dbReference type="AlphaFoldDB" id="A0A931HWZ6"/>
<comment type="similarity">
    <text evidence="6 7">Belongs to the imidazoleglycerol-phosphate dehydratase family.</text>
</comment>
<proteinExistence type="inferred from homology"/>
<dbReference type="PROSITE" id="PS00954">
    <property type="entry name" value="IGP_DEHYDRATASE_1"/>
    <property type="match status" value="1"/>
</dbReference>
<keyword evidence="6" id="KW-0963">Cytoplasm</keyword>
<dbReference type="SUPFAM" id="SSF54211">
    <property type="entry name" value="Ribosomal protein S5 domain 2-like"/>
    <property type="match status" value="2"/>
</dbReference>
<dbReference type="FunFam" id="3.30.230.40:FF:000003">
    <property type="entry name" value="Imidazoleglycerol-phosphate dehydratase HisB"/>
    <property type="match status" value="1"/>
</dbReference>
<dbReference type="RefSeq" id="WP_197317533.1">
    <property type="nucleotide sequence ID" value="NZ_JADZSC010000002.1"/>
</dbReference>
<dbReference type="PANTHER" id="PTHR23133:SF2">
    <property type="entry name" value="IMIDAZOLEGLYCEROL-PHOSPHATE DEHYDRATASE"/>
    <property type="match status" value="1"/>
</dbReference>
<dbReference type="FunFam" id="3.30.230.40:FF:000001">
    <property type="entry name" value="Imidazoleglycerol-phosphate dehydratase HisB"/>
    <property type="match status" value="1"/>
</dbReference>
<dbReference type="Gene3D" id="3.30.230.40">
    <property type="entry name" value="Imidazole glycerol phosphate dehydratase, domain 1"/>
    <property type="match status" value="2"/>
</dbReference>
<evidence type="ECO:0000313" key="8">
    <source>
        <dbReference type="EMBL" id="MBH0230931.1"/>
    </source>
</evidence>
<dbReference type="GO" id="GO:0000105">
    <property type="term" value="P:L-histidine biosynthetic process"/>
    <property type="evidence" value="ECO:0007669"/>
    <property type="project" value="UniProtKB-UniRule"/>
</dbReference>
<dbReference type="HAMAP" id="MF_00076">
    <property type="entry name" value="HisB"/>
    <property type="match status" value="1"/>
</dbReference>
<name>A0A931HWZ6_9BACI</name>
<dbReference type="GO" id="GO:0005737">
    <property type="term" value="C:cytoplasm"/>
    <property type="evidence" value="ECO:0007669"/>
    <property type="project" value="UniProtKB-SubCell"/>
</dbReference>
<protein>
    <recommendedName>
        <fullName evidence="2 6">Imidazoleglycerol-phosphate dehydratase</fullName>
        <shortName evidence="6">IGPD</shortName>
        <ecNumber evidence="6 7">4.2.1.19</ecNumber>
    </recommendedName>
</protein>
<evidence type="ECO:0000256" key="3">
    <source>
        <dbReference type="ARBA" id="ARBA00022605"/>
    </source>
</evidence>
<evidence type="ECO:0000256" key="6">
    <source>
        <dbReference type="HAMAP-Rule" id="MF_00076"/>
    </source>
</evidence>
<comment type="pathway">
    <text evidence="1 6 7">Amino-acid biosynthesis; L-histidine biosynthesis; L-histidine from 5-phospho-alpha-D-ribose 1-diphosphate: step 6/9.</text>
</comment>
<dbReference type="GO" id="GO:0004424">
    <property type="term" value="F:imidazoleglycerol-phosphate dehydratase activity"/>
    <property type="evidence" value="ECO:0007669"/>
    <property type="project" value="UniProtKB-UniRule"/>
</dbReference>
<evidence type="ECO:0000256" key="7">
    <source>
        <dbReference type="RuleBase" id="RU000599"/>
    </source>
</evidence>
<evidence type="ECO:0000256" key="1">
    <source>
        <dbReference type="ARBA" id="ARBA00005047"/>
    </source>
</evidence>
<reference evidence="8 9" key="1">
    <citation type="journal article" date="2005" name="Int. J. Syst. Evol. Microbiol.">
        <title>Halobacillus yeomjeoni sp. nov., isolated from a marine solar saltern in Korea.</title>
        <authorList>
            <person name="Yoon J.H."/>
            <person name="Kang S.J."/>
            <person name="Lee C.H."/>
            <person name="Oh H.W."/>
            <person name="Oh T.K."/>
        </authorList>
    </citation>
    <scope>NUCLEOTIDE SEQUENCE [LARGE SCALE GENOMIC DNA]</scope>
    <source>
        <strain evidence="8 9">KCTC 3957</strain>
    </source>
</reference>
<keyword evidence="3 6" id="KW-0028">Amino-acid biosynthesis</keyword>
<dbReference type="InterPro" id="IPR020568">
    <property type="entry name" value="Ribosomal_Su5_D2-typ_SF"/>
</dbReference>
<keyword evidence="4 6" id="KW-0368">Histidine biosynthesis</keyword>
<gene>
    <name evidence="6 8" type="primary">hisB</name>
    <name evidence="8" type="ORF">H0267_11945</name>
</gene>
<dbReference type="EMBL" id="JADZSC010000002">
    <property type="protein sequence ID" value="MBH0230931.1"/>
    <property type="molecule type" value="Genomic_DNA"/>
</dbReference>
<evidence type="ECO:0000256" key="2">
    <source>
        <dbReference type="ARBA" id="ARBA00016664"/>
    </source>
</evidence>
<sequence length="199" mass="22507">MEIMNDRKAEIKRKTRETDIELELSIDGQGSSDLDVQTPFLSHMLELFAKHGLFNLTVKGHGDVEVDDHHLTEDIGICLGQAFREAIGDKHGMKRYGSMTLPMDETLVTVAVDLSDRTHFEWKAELPKGRVGTFDTENVHEFFWKFAVEARMNLHIVLHHGHNTHHIIEAMFKALARALDEATQIDPRVKGVPSTKGSL</sequence>
<dbReference type="Proteomes" id="UP000614490">
    <property type="component" value="Unassembled WGS sequence"/>
</dbReference>
<evidence type="ECO:0000313" key="9">
    <source>
        <dbReference type="Proteomes" id="UP000614490"/>
    </source>
</evidence>
<dbReference type="NCBIfam" id="NF002111">
    <property type="entry name" value="PRK00951.2-1"/>
    <property type="match status" value="1"/>
</dbReference>
<dbReference type="PANTHER" id="PTHR23133">
    <property type="entry name" value="IMIDAZOLEGLYCEROL-PHOSPHATE DEHYDRATASE HIS7"/>
    <property type="match status" value="1"/>
</dbReference>
<keyword evidence="9" id="KW-1185">Reference proteome</keyword>
<keyword evidence="5 6" id="KW-0456">Lyase</keyword>
<dbReference type="NCBIfam" id="NF002114">
    <property type="entry name" value="PRK00951.2-4"/>
    <property type="match status" value="1"/>
</dbReference>
<evidence type="ECO:0000256" key="5">
    <source>
        <dbReference type="ARBA" id="ARBA00023239"/>
    </source>
</evidence>
<organism evidence="8 9">
    <name type="scientific">Halobacillus yeomjeoni</name>
    <dbReference type="NCBI Taxonomy" id="311194"/>
    <lineage>
        <taxon>Bacteria</taxon>
        <taxon>Bacillati</taxon>
        <taxon>Bacillota</taxon>
        <taxon>Bacilli</taxon>
        <taxon>Bacillales</taxon>
        <taxon>Bacillaceae</taxon>
        <taxon>Halobacillus</taxon>
    </lineage>
</organism>
<dbReference type="InterPro" id="IPR038494">
    <property type="entry name" value="IGPD_sf"/>
</dbReference>
<dbReference type="CDD" id="cd07914">
    <property type="entry name" value="IGPD"/>
    <property type="match status" value="1"/>
</dbReference>
<dbReference type="InterPro" id="IPR020565">
    <property type="entry name" value="ImidazoleglycerP_deHydtase_CS"/>
</dbReference>
<dbReference type="EC" id="4.2.1.19" evidence="6 7"/>
<dbReference type="PROSITE" id="PS00955">
    <property type="entry name" value="IGP_DEHYDRATASE_2"/>
    <property type="match status" value="1"/>
</dbReference>
<dbReference type="Pfam" id="PF00475">
    <property type="entry name" value="IGPD"/>
    <property type="match status" value="1"/>
</dbReference>
<comment type="caution">
    <text evidence="8">The sequence shown here is derived from an EMBL/GenBank/DDBJ whole genome shotgun (WGS) entry which is preliminary data.</text>
</comment>
<comment type="subcellular location">
    <subcellularLocation>
        <location evidence="6 7">Cytoplasm</location>
    </subcellularLocation>
</comment>
<comment type="catalytic activity">
    <reaction evidence="6 7">
        <text>D-erythro-1-(imidazol-4-yl)glycerol 3-phosphate = 3-(imidazol-4-yl)-2-oxopropyl phosphate + H2O</text>
        <dbReference type="Rhea" id="RHEA:11040"/>
        <dbReference type="ChEBI" id="CHEBI:15377"/>
        <dbReference type="ChEBI" id="CHEBI:57766"/>
        <dbReference type="ChEBI" id="CHEBI:58278"/>
        <dbReference type="EC" id="4.2.1.19"/>
    </reaction>
</comment>